<evidence type="ECO:0000313" key="5">
    <source>
        <dbReference type="EMBL" id="PWN94176.1"/>
    </source>
</evidence>
<dbReference type="GO" id="GO:0071949">
    <property type="term" value="F:FAD binding"/>
    <property type="evidence" value="ECO:0007669"/>
    <property type="project" value="InterPro"/>
</dbReference>
<dbReference type="STRING" id="215250.A0A316YYR0"/>
<evidence type="ECO:0000256" key="1">
    <source>
        <dbReference type="ARBA" id="ARBA00022630"/>
    </source>
</evidence>
<accession>A0A316YYR0</accession>
<evidence type="ECO:0000313" key="6">
    <source>
        <dbReference type="Proteomes" id="UP000245768"/>
    </source>
</evidence>
<dbReference type="Gene3D" id="3.50.50.60">
    <property type="entry name" value="FAD/NAD(P)-binding domain"/>
    <property type="match status" value="1"/>
</dbReference>
<dbReference type="PANTHER" id="PTHR46720">
    <property type="entry name" value="HYDROXYLASE, PUTATIVE (AFU_ORTHOLOGUE AFUA_3G01460)-RELATED"/>
    <property type="match status" value="1"/>
</dbReference>
<sequence length="433" mass="47915">MTRSNKDFEVSVVGGGIGGLCATLGLLRAGVPVQVFEAAPQFAEIGAGISFGKNASNALTKLGFKEEFDREATIVPSGIWFEWRNGKGDKQELIATTHSKPVGNSSVHRAKFLDALVKHVPNEIAHFGKRLARIEEGTGANNARTTLHFEDGTSHETDVVIGYDGIHSKARSHLDKVRGRKESKLQWSGSWAYRGLIPTQKFIDAVGGEMGKYYAETPQMFLAEDNHILIFPIDKNETVNVVAFSTDRSKWPERPNLKEGEPWTQPSTAEDMIKEFPGWGKDMVSILKCIEKPSKWALHQLIPSLDCFAKGKVAVAGDAAHGGTPHQGAMAGQAIEDALFLSWLLAHPAVNSSNVDQALTVYDTIRRPRANKVLESSLEAGDVYEMRGERTGSDWVKLKQELETRFDWIWEHNHDDDFPAAEEEMRRIGLLKA</sequence>
<dbReference type="GeneID" id="37045321"/>
<evidence type="ECO:0000256" key="3">
    <source>
        <dbReference type="ARBA" id="ARBA00023002"/>
    </source>
</evidence>
<dbReference type="RefSeq" id="XP_025381374.1">
    <property type="nucleotide sequence ID" value="XM_025523405.1"/>
</dbReference>
<dbReference type="EMBL" id="KZ819634">
    <property type="protein sequence ID" value="PWN94176.1"/>
    <property type="molecule type" value="Genomic_DNA"/>
</dbReference>
<dbReference type="InterPro" id="IPR036188">
    <property type="entry name" value="FAD/NAD-bd_sf"/>
</dbReference>
<dbReference type="InterPro" id="IPR002938">
    <property type="entry name" value="FAD-bd"/>
</dbReference>
<dbReference type="Pfam" id="PF01494">
    <property type="entry name" value="FAD_binding_3"/>
    <property type="match status" value="1"/>
</dbReference>
<dbReference type="GO" id="GO:0044550">
    <property type="term" value="P:secondary metabolite biosynthetic process"/>
    <property type="evidence" value="ECO:0007669"/>
    <property type="project" value="TreeGrafter"/>
</dbReference>
<keyword evidence="2" id="KW-0274">FAD</keyword>
<dbReference type="InterPro" id="IPR051104">
    <property type="entry name" value="FAD_monoxygenase"/>
</dbReference>
<evidence type="ECO:0000256" key="2">
    <source>
        <dbReference type="ARBA" id="ARBA00022827"/>
    </source>
</evidence>
<keyword evidence="3" id="KW-0560">Oxidoreductase</keyword>
<dbReference type="SUPFAM" id="SSF51905">
    <property type="entry name" value="FAD/NAD(P)-binding domain"/>
    <property type="match status" value="1"/>
</dbReference>
<dbReference type="SUPFAM" id="SSF54373">
    <property type="entry name" value="FAD-linked reductases, C-terminal domain"/>
    <property type="match status" value="1"/>
</dbReference>
<reference evidence="5 6" key="1">
    <citation type="journal article" date="2018" name="Mol. Biol. Evol.">
        <title>Broad Genomic Sampling Reveals a Smut Pathogenic Ancestry of the Fungal Clade Ustilaginomycotina.</title>
        <authorList>
            <person name="Kijpornyongpan T."/>
            <person name="Mondo S.J."/>
            <person name="Barry K."/>
            <person name="Sandor L."/>
            <person name="Lee J."/>
            <person name="Lipzen A."/>
            <person name="Pangilinan J."/>
            <person name="LaButti K."/>
            <person name="Hainaut M."/>
            <person name="Henrissat B."/>
            <person name="Grigoriev I.V."/>
            <person name="Spatafora J.W."/>
            <person name="Aime M.C."/>
        </authorList>
    </citation>
    <scope>NUCLEOTIDE SEQUENCE [LARGE SCALE GENOMIC DNA]</scope>
    <source>
        <strain evidence="5 6">MCA 4198</strain>
    </source>
</reference>
<keyword evidence="1" id="KW-0285">Flavoprotein</keyword>
<dbReference type="PANTHER" id="PTHR46720:SF3">
    <property type="entry name" value="FAD-BINDING DOMAIN-CONTAINING PROTEIN-RELATED"/>
    <property type="match status" value="1"/>
</dbReference>
<name>A0A316YYR0_9BASI</name>
<keyword evidence="6" id="KW-1185">Reference proteome</keyword>
<dbReference type="Proteomes" id="UP000245768">
    <property type="component" value="Unassembled WGS sequence"/>
</dbReference>
<evidence type="ECO:0000259" key="4">
    <source>
        <dbReference type="Pfam" id="PF01494"/>
    </source>
</evidence>
<gene>
    <name evidence="5" type="ORF">FA10DRAFT_277790</name>
</gene>
<dbReference type="PRINTS" id="PR00420">
    <property type="entry name" value="RNGMNOXGNASE"/>
</dbReference>
<feature type="domain" description="FAD-binding" evidence="4">
    <location>
        <begin position="8"/>
        <end position="376"/>
    </location>
</feature>
<proteinExistence type="predicted"/>
<dbReference type="AlphaFoldDB" id="A0A316YYR0"/>
<dbReference type="InParanoid" id="A0A316YYR0"/>
<protein>
    <submittedName>
        <fullName evidence="5">FAD/NAD(P)-binding domain-containing protein</fullName>
    </submittedName>
</protein>
<organism evidence="5 6">
    <name type="scientific">Acaromyces ingoldii</name>
    <dbReference type="NCBI Taxonomy" id="215250"/>
    <lineage>
        <taxon>Eukaryota</taxon>
        <taxon>Fungi</taxon>
        <taxon>Dikarya</taxon>
        <taxon>Basidiomycota</taxon>
        <taxon>Ustilaginomycotina</taxon>
        <taxon>Exobasidiomycetes</taxon>
        <taxon>Exobasidiales</taxon>
        <taxon>Cryptobasidiaceae</taxon>
        <taxon>Acaromyces</taxon>
    </lineage>
</organism>
<dbReference type="OrthoDB" id="417877at2759"/>
<dbReference type="GO" id="GO:0016491">
    <property type="term" value="F:oxidoreductase activity"/>
    <property type="evidence" value="ECO:0007669"/>
    <property type="project" value="UniProtKB-KW"/>
</dbReference>